<reference evidence="3" key="1">
    <citation type="submission" date="2016-10" db="EMBL/GenBank/DDBJ databases">
        <authorList>
            <person name="Varghese N."/>
            <person name="Submissions S."/>
        </authorList>
    </citation>
    <scope>NUCLEOTIDE SEQUENCE [LARGE SCALE GENOMIC DNA]</scope>
    <source>
        <strain evidence="3">LP51</strain>
    </source>
</reference>
<dbReference type="PANTHER" id="PTHR38477:SF1">
    <property type="entry name" value="MUREIN L,D-TRANSPEPTIDASE CATALYTIC DOMAIN FAMILY PROTEIN"/>
    <property type="match status" value="1"/>
</dbReference>
<feature type="signal peptide" evidence="1">
    <location>
        <begin position="1"/>
        <end position="32"/>
    </location>
</feature>
<feature type="chain" id="PRO_5011521112" evidence="1">
    <location>
        <begin position="33"/>
        <end position="281"/>
    </location>
</feature>
<dbReference type="PANTHER" id="PTHR38477">
    <property type="entry name" value="HYPOTHETICAL EXPORTED PROTEIN"/>
    <property type="match status" value="1"/>
</dbReference>
<evidence type="ECO:0000256" key="1">
    <source>
        <dbReference type="SAM" id="SignalP"/>
    </source>
</evidence>
<name>A0A1I2PC89_9BACT</name>
<evidence type="ECO:0000313" key="2">
    <source>
        <dbReference type="EMBL" id="SFG13772.1"/>
    </source>
</evidence>
<dbReference type="CDD" id="cd16913">
    <property type="entry name" value="YkuD_like"/>
    <property type="match status" value="1"/>
</dbReference>
<dbReference type="Pfam" id="PF13645">
    <property type="entry name" value="YkuD_2"/>
    <property type="match status" value="1"/>
</dbReference>
<sequence>MRKPRWRYMRRRLSRKMLPLFAPLILSPLATPANQGTAMPHPDAATLKRKMTNIRLMHFNQVAYNLYSTMGLQEAGMRFEVFNKALTGFYNMRHNNEVSDKPYITIVDFTKSSNEKRLWVIDVEKKELLFNTYVSHGRNSGQEFATDFSNENKSFMSSIGFYVTEDIYYGKHGLSLRLNGMDEGYNTNARERCIVMHGAEYASEAFIEQAGRLGRSLGCPAIPMEDHEAIIGAVKGGTTMYIHAENNAYTSQYLDHVSAMTELVHENKRDIPPTPGSEPAT</sequence>
<gene>
    <name evidence="2" type="ORF">SAMN05421739_1011003</name>
</gene>
<evidence type="ECO:0000313" key="3">
    <source>
        <dbReference type="Proteomes" id="UP000198724"/>
    </source>
</evidence>
<dbReference type="STRING" id="1436961.SAMN05421739_1011003"/>
<dbReference type="InterPro" id="IPR005490">
    <property type="entry name" value="LD_TPept_cat_dom"/>
</dbReference>
<dbReference type="EMBL" id="FOOT01000001">
    <property type="protein sequence ID" value="SFG13772.1"/>
    <property type="molecule type" value="Genomic_DNA"/>
</dbReference>
<accession>A0A1I2PC89</accession>
<proteinExistence type="predicted"/>
<keyword evidence="1" id="KW-0732">Signal</keyword>
<dbReference type="RefSeq" id="WP_245756097.1">
    <property type="nucleotide sequence ID" value="NZ_FOOT01000001.1"/>
</dbReference>
<organism evidence="2 3">
    <name type="scientific">Pontibacter chinhatensis</name>
    <dbReference type="NCBI Taxonomy" id="1436961"/>
    <lineage>
        <taxon>Bacteria</taxon>
        <taxon>Pseudomonadati</taxon>
        <taxon>Bacteroidota</taxon>
        <taxon>Cytophagia</taxon>
        <taxon>Cytophagales</taxon>
        <taxon>Hymenobacteraceae</taxon>
        <taxon>Pontibacter</taxon>
    </lineage>
</organism>
<protein>
    <submittedName>
        <fullName evidence="2">L,D-transpeptidase catalytic domain</fullName>
    </submittedName>
</protein>
<dbReference type="AlphaFoldDB" id="A0A1I2PC89"/>
<dbReference type="GO" id="GO:0016740">
    <property type="term" value="F:transferase activity"/>
    <property type="evidence" value="ECO:0007669"/>
    <property type="project" value="InterPro"/>
</dbReference>
<keyword evidence="3" id="KW-1185">Reference proteome</keyword>
<dbReference type="InterPro" id="IPR032676">
    <property type="entry name" value="YkuD_2"/>
</dbReference>
<dbReference type="Proteomes" id="UP000198724">
    <property type="component" value="Unassembled WGS sequence"/>
</dbReference>